<keyword evidence="6" id="KW-0067">ATP-binding</keyword>
<dbReference type="PANTHER" id="PTHR48006">
    <property type="entry name" value="LEUCINE-RICH REPEAT-CONTAINING PROTEIN DDB_G0281931-RELATED"/>
    <property type="match status" value="1"/>
</dbReference>
<dbReference type="OrthoDB" id="1187689at2759"/>
<dbReference type="PANTHER" id="PTHR48006:SF60">
    <property type="entry name" value="PROTEIN KINASE DOMAIN-CONTAINING PROTEIN"/>
    <property type="match status" value="1"/>
</dbReference>
<evidence type="ECO:0000256" key="2">
    <source>
        <dbReference type="ARBA" id="ARBA00022553"/>
    </source>
</evidence>
<keyword evidence="4" id="KW-0732">Signal</keyword>
<name>A0A834ZPX8_TETSI</name>
<feature type="domain" description="Serine-threonine/tyrosine-protein kinase catalytic" evidence="9">
    <location>
        <begin position="277"/>
        <end position="332"/>
    </location>
</feature>
<evidence type="ECO:0000259" key="9">
    <source>
        <dbReference type="Pfam" id="PF07714"/>
    </source>
</evidence>
<dbReference type="InterPro" id="IPR011009">
    <property type="entry name" value="Kinase-like_dom_sf"/>
</dbReference>
<dbReference type="Gene3D" id="1.10.510.10">
    <property type="entry name" value="Transferase(Phosphotransferase) domain 1"/>
    <property type="match status" value="1"/>
</dbReference>
<dbReference type="GO" id="GO:0004674">
    <property type="term" value="F:protein serine/threonine kinase activity"/>
    <property type="evidence" value="ECO:0007669"/>
    <property type="project" value="UniProtKB-EC"/>
</dbReference>
<dbReference type="AlphaFoldDB" id="A0A834ZPX8"/>
<dbReference type="EMBL" id="JABCRI010000003">
    <property type="protein sequence ID" value="KAF8409680.1"/>
    <property type="molecule type" value="Genomic_DNA"/>
</dbReference>
<dbReference type="FunFam" id="2.60.120.430:FF:000004">
    <property type="entry name" value="Putative leucine-rich repeat receptor-like serine/threonine-protein kinase"/>
    <property type="match status" value="1"/>
</dbReference>
<evidence type="ECO:0000256" key="1">
    <source>
        <dbReference type="ARBA" id="ARBA00012513"/>
    </source>
</evidence>
<feature type="transmembrane region" description="Helical" evidence="8">
    <location>
        <begin position="264"/>
        <end position="283"/>
    </location>
</feature>
<gene>
    <name evidence="11" type="ORF">HHK36_005759</name>
</gene>
<dbReference type="Gene3D" id="2.60.120.430">
    <property type="entry name" value="Galactose-binding lectin"/>
    <property type="match status" value="1"/>
</dbReference>
<evidence type="ECO:0000259" key="10">
    <source>
        <dbReference type="Pfam" id="PF11721"/>
    </source>
</evidence>
<keyword evidence="2" id="KW-0597">Phosphoprotein</keyword>
<dbReference type="GO" id="GO:0005524">
    <property type="term" value="F:ATP binding"/>
    <property type="evidence" value="ECO:0007669"/>
    <property type="project" value="UniProtKB-KW"/>
</dbReference>
<dbReference type="SUPFAM" id="SSF56112">
    <property type="entry name" value="Protein kinase-like (PK-like)"/>
    <property type="match status" value="1"/>
</dbReference>
<evidence type="ECO:0000313" key="11">
    <source>
        <dbReference type="EMBL" id="KAF8409680.1"/>
    </source>
</evidence>
<keyword evidence="5" id="KW-0547">Nucleotide-binding</keyword>
<keyword evidence="12" id="KW-1185">Reference proteome</keyword>
<keyword evidence="3" id="KW-0808">Transferase</keyword>
<evidence type="ECO:0000256" key="8">
    <source>
        <dbReference type="SAM" id="Phobius"/>
    </source>
</evidence>
<keyword evidence="8" id="KW-1133">Transmembrane helix</keyword>
<evidence type="ECO:0000256" key="6">
    <source>
        <dbReference type="ARBA" id="ARBA00022840"/>
    </source>
</evidence>
<comment type="caution">
    <text evidence="11">The sequence shown here is derived from an EMBL/GenBank/DDBJ whole genome shotgun (WGS) entry which is preliminary data.</text>
</comment>
<accession>A0A834ZPX8</accession>
<protein>
    <recommendedName>
        <fullName evidence="1">non-specific serine/threonine protein kinase</fullName>
        <ecNumber evidence="1">2.7.11.1</ecNumber>
    </recommendedName>
</protein>
<evidence type="ECO:0000256" key="3">
    <source>
        <dbReference type="ARBA" id="ARBA00022679"/>
    </source>
</evidence>
<organism evidence="11 12">
    <name type="scientific">Tetracentron sinense</name>
    <name type="common">Spur-leaf</name>
    <dbReference type="NCBI Taxonomy" id="13715"/>
    <lineage>
        <taxon>Eukaryota</taxon>
        <taxon>Viridiplantae</taxon>
        <taxon>Streptophyta</taxon>
        <taxon>Embryophyta</taxon>
        <taxon>Tracheophyta</taxon>
        <taxon>Spermatophyta</taxon>
        <taxon>Magnoliopsida</taxon>
        <taxon>Trochodendrales</taxon>
        <taxon>Trochodendraceae</taxon>
        <taxon>Tetracentron</taxon>
    </lineage>
</organism>
<feature type="domain" description="Malectin" evidence="10">
    <location>
        <begin position="31"/>
        <end position="210"/>
    </location>
</feature>
<dbReference type="Proteomes" id="UP000655225">
    <property type="component" value="Unassembled WGS sequence"/>
</dbReference>
<evidence type="ECO:0000256" key="7">
    <source>
        <dbReference type="ARBA" id="ARBA00023180"/>
    </source>
</evidence>
<evidence type="ECO:0000256" key="4">
    <source>
        <dbReference type="ARBA" id="ARBA00022729"/>
    </source>
</evidence>
<reference evidence="11 12" key="1">
    <citation type="submission" date="2020-04" db="EMBL/GenBank/DDBJ databases">
        <title>Plant Genome Project.</title>
        <authorList>
            <person name="Zhang R.-G."/>
        </authorList>
    </citation>
    <scope>NUCLEOTIDE SEQUENCE [LARGE SCALE GENOMIC DNA]</scope>
    <source>
        <strain evidence="11">YNK0</strain>
        <tissue evidence="11">Leaf</tissue>
    </source>
</reference>
<dbReference type="InterPro" id="IPR051824">
    <property type="entry name" value="LRR_Rcpt-Like_S/T_Kinase"/>
</dbReference>
<dbReference type="InterPro" id="IPR001245">
    <property type="entry name" value="Ser-Thr/Tyr_kinase_cat_dom"/>
</dbReference>
<dbReference type="Pfam" id="PF07714">
    <property type="entry name" value="PK_Tyr_Ser-Thr"/>
    <property type="match status" value="1"/>
</dbReference>
<feature type="transmembrane region" description="Helical" evidence="8">
    <location>
        <begin position="228"/>
        <end position="252"/>
    </location>
</feature>
<evidence type="ECO:0000313" key="12">
    <source>
        <dbReference type="Proteomes" id="UP000655225"/>
    </source>
</evidence>
<keyword evidence="7" id="KW-0325">Glycoprotein</keyword>
<evidence type="ECO:0000256" key="5">
    <source>
        <dbReference type="ARBA" id="ARBA00022741"/>
    </source>
</evidence>
<dbReference type="EC" id="2.7.11.1" evidence="1"/>
<proteinExistence type="predicted"/>
<sequence length="462" mass="51340">MSTVLIKNRSNCWNSFILKMGTTMFPADNSLYINCGGESTAIEGNYYEADNKTSVFYVSPKRSWAYSRSGDSFLFDSIPRDYLRNMTCGISVLDAPLYATARLSPQSLKYYGLCLHNGNYTVKLHFAEIIYTDDKAYSILGKRIFDVYIQGKRVEEDFNIIDKAGGANKAFVKNYTAVVEKHLLEIHFYWAGKGSTYIPPSLYGPLISAISVTPDFKPDSGKISASRITIIIVASVGFFLLVLASIWKMGWLGRKGLRHDGENILLYLIAILFGSGYMAPEYAMRGILTDKADVYSFGVVILEIVSGKYNAENRPNHEIAFLLDMAYVLKEEGKLIELVDPVLGSDFRVDEATMILDLAILCTNTSPTLRPTMLEVVSILEGKKTTKKALYLGRPGSSDKFEIATTLDDLSLSTQPASASMERTSELFSSYMITEDPWETVSLSVDCSNEIAEETAAMLKTT</sequence>
<dbReference type="Pfam" id="PF11721">
    <property type="entry name" value="Malectin"/>
    <property type="match status" value="1"/>
</dbReference>
<keyword evidence="8" id="KW-0812">Transmembrane</keyword>
<dbReference type="OMA" id="YMITEDP"/>
<keyword evidence="8" id="KW-0472">Membrane</keyword>
<dbReference type="InterPro" id="IPR021720">
    <property type="entry name" value="Malectin_dom"/>
</dbReference>